<feature type="chain" id="PRO_5035170365" description="SCP domain-containing protein" evidence="1">
    <location>
        <begin position="24"/>
        <end position="377"/>
    </location>
</feature>
<dbReference type="InterPro" id="IPR035940">
    <property type="entry name" value="CAP_sf"/>
</dbReference>
<feature type="domain" description="SCP" evidence="2">
    <location>
        <begin position="133"/>
        <end position="243"/>
    </location>
</feature>
<protein>
    <recommendedName>
        <fullName evidence="2">SCP domain-containing protein</fullName>
    </recommendedName>
</protein>
<accession>A0A809RUQ6</accession>
<name>A0A809RUQ6_9BACT</name>
<evidence type="ECO:0000256" key="1">
    <source>
        <dbReference type="SAM" id="SignalP"/>
    </source>
</evidence>
<keyword evidence="1" id="KW-0732">Signal</keyword>
<organism evidence="3 4">
    <name type="scientific">Candidatus Nitrosymbiomonas proteolyticus</name>
    <dbReference type="NCBI Taxonomy" id="2608984"/>
    <lineage>
        <taxon>Bacteria</taxon>
        <taxon>Bacillati</taxon>
        <taxon>Armatimonadota</taxon>
        <taxon>Armatimonadota incertae sedis</taxon>
        <taxon>Candidatus Nitrosymbiomonas</taxon>
    </lineage>
</organism>
<dbReference type="InterPro" id="IPR014044">
    <property type="entry name" value="CAP_dom"/>
</dbReference>
<dbReference type="CDD" id="cd05379">
    <property type="entry name" value="CAP_bacterial"/>
    <property type="match status" value="1"/>
</dbReference>
<dbReference type="AlphaFoldDB" id="A0A809RUQ6"/>
<dbReference type="PANTHER" id="PTHR31157">
    <property type="entry name" value="SCP DOMAIN-CONTAINING PROTEIN"/>
    <property type="match status" value="1"/>
</dbReference>
<sequence length="377" mass="41465">MSAASLSRIGVGVLLAWATLAHAEVKSGLCGPTGNLLSSNVTLMWEVWSTGADRIVRGVIELNGEPIPAVYDVARLAVRTETPLQLAPGNYEVVARAVFERGFAVRSNWRFTVGLSAMADLPEPSSNQLELQRAVNDFRLRVGLPPVYMHPSLAVACQSHSEYNLRNQTTGHYEKPESQGFTGATPIDRAESFGFLGGTYEAVSCGSWTPEDALAALVDGPYHRLPILQPGELAFGAGVAEDRVTLQFSLTQETGVSIYPYEGQRDVPVRWNRLERPNPLRIHGKAIVGVGYPITFAYYRRGKDRLTVIDARLLNDSDEPVATYLNTPDNDKSLRNALILIPQDPLIPGRKYRVEVQATAEDGSEFVRRWSFETAPQ</sequence>
<dbReference type="Proteomes" id="UP000662873">
    <property type="component" value="Chromosome"/>
</dbReference>
<gene>
    <name evidence="3" type="ORF">NPRO_11270</name>
</gene>
<evidence type="ECO:0000259" key="2">
    <source>
        <dbReference type="Pfam" id="PF00188"/>
    </source>
</evidence>
<dbReference type="KEGG" id="npy:NPRO_11270"/>
<dbReference type="Pfam" id="PF00188">
    <property type="entry name" value="CAP"/>
    <property type="match status" value="1"/>
</dbReference>
<dbReference type="PANTHER" id="PTHR31157:SF1">
    <property type="entry name" value="SCP DOMAIN-CONTAINING PROTEIN"/>
    <property type="match status" value="1"/>
</dbReference>
<proteinExistence type="predicted"/>
<evidence type="ECO:0000313" key="4">
    <source>
        <dbReference type="Proteomes" id="UP000662873"/>
    </source>
</evidence>
<evidence type="ECO:0000313" key="3">
    <source>
        <dbReference type="EMBL" id="BBO23532.1"/>
    </source>
</evidence>
<dbReference type="Gene3D" id="3.40.33.10">
    <property type="entry name" value="CAP"/>
    <property type="match status" value="1"/>
</dbReference>
<dbReference type="SUPFAM" id="SSF55797">
    <property type="entry name" value="PR-1-like"/>
    <property type="match status" value="1"/>
</dbReference>
<reference evidence="3" key="1">
    <citation type="journal article" name="DNA Res.">
        <title>The physiological potential of anammox bacteria as revealed by their core genome structure.</title>
        <authorList>
            <person name="Okubo T."/>
            <person name="Toyoda A."/>
            <person name="Fukuhara K."/>
            <person name="Uchiyama I."/>
            <person name="Harigaya Y."/>
            <person name="Kuroiwa M."/>
            <person name="Suzuki T."/>
            <person name="Murakami Y."/>
            <person name="Suwa Y."/>
            <person name="Takami H."/>
        </authorList>
    </citation>
    <scope>NUCLEOTIDE SEQUENCE</scope>
    <source>
        <strain evidence="3">317325-2</strain>
    </source>
</reference>
<dbReference type="EMBL" id="AP021858">
    <property type="protein sequence ID" value="BBO23532.1"/>
    <property type="molecule type" value="Genomic_DNA"/>
</dbReference>
<feature type="signal peptide" evidence="1">
    <location>
        <begin position="1"/>
        <end position="23"/>
    </location>
</feature>